<dbReference type="InterPro" id="IPR020841">
    <property type="entry name" value="PKS_Beta-ketoAc_synthase_dom"/>
</dbReference>
<accession>A0AB33VDE9</accession>
<comment type="similarity">
    <text evidence="2 10">Belongs to the thiolase-like superfamily. Beta-ketoacyl-ACP synthases family.</text>
</comment>
<dbReference type="PROSITE" id="PS00606">
    <property type="entry name" value="KS3_1"/>
    <property type="match status" value="1"/>
</dbReference>
<evidence type="ECO:0000256" key="11">
    <source>
        <dbReference type="SAM" id="MobiDB-lite"/>
    </source>
</evidence>
<evidence type="ECO:0000256" key="6">
    <source>
        <dbReference type="ARBA" id="ARBA00023098"/>
    </source>
</evidence>
<feature type="compositionally biased region" description="Basic residues" evidence="11">
    <location>
        <begin position="7"/>
        <end position="17"/>
    </location>
</feature>
<keyword evidence="4 10" id="KW-0808">Transferase</keyword>
<dbReference type="GO" id="GO:0005829">
    <property type="term" value="C:cytosol"/>
    <property type="evidence" value="ECO:0007669"/>
    <property type="project" value="TreeGrafter"/>
</dbReference>
<dbReference type="Pfam" id="PF00109">
    <property type="entry name" value="ketoacyl-synt"/>
    <property type="match status" value="1"/>
</dbReference>
<evidence type="ECO:0000313" key="13">
    <source>
        <dbReference type="EMBL" id="EAP72019.1"/>
    </source>
</evidence>
<keyword evidence="6" id="KW-0443">Lipid metabolism</keyword>
<dbReference type="FunFam" id="3.40.47.10:FF:000009">
    <property type="entry name" value="3-oxoacyl-[acyl-carrier-protein] synthase 2"/>
    <property type="match status" value="1"/>
</dbReference>
<dbReference type="PROSITE" id="PS52004">
    <property type="entry name" value="KS3_2"/>
    <property type="match status" value="1"/>
</dbReference>
<dbReference type="AlphaFoldDB" id="A0AB33VDE9"/>
<dbReference type="InterPro" id="IPR018201">
    <property type="entry name" value="Ketoacyl_synth_AS"/>
</dbReference>
<protein>
    <recommendedName>
        <fullName evidence="9">Beta-ketoacyl-ACP synthase II</fullName>
        <ecNumber evidence="9">2.3.1.179</ecNumber>
    </recommendedName>
</protein>
<dbReference type="Pfam" id="PF02801">
    <property type="entry name" value="Ketoacyl-synt_C"/>
    <property type="match status" value="1"/>
</dbReference>
<gene>
    <name evidence="13" type="ORF">RRSL_01165</name>
</gene>
<dbReference type="InterPro" id="IPR017568">
    <property type="entry name" value="3-oxoacyl-ACP_synth-2"/>
</dbReference>
<dbReference type="Proteomes" id="UP000005933">
    <property type="component" value="Unassembled WGS sequence"/>
</dbReference>
<dbReference type="GO" id="GO:0004315">
    <property type="term" value="F:3-oxoacyl-[acyl-carrier-protein] synthase activity"/>
    <property type="evidence" value="ECO:0007669"/>
    <property type="project" value="UniProtKB-UniRule"/>
</dbReference>
<evidence type="ECO:0000256" key="5">
    <source>
        <dbReference type="ARBA" id="ARBA00022832"/>
    </source>
</evidence>
<evidence type="ECO:0000256" key="1">
    <source>
        <dbReference type="ARBA" id="ARBA00005194"/>
    </source>
</evidence>
<dbReference type="InterPro" id="IPR000794">
    <property type="entry name" value="Beta-ketoacyl_synthase"/>
</dbReference>
<organism evidence="13 14">
    <name type="scientific">Ralstonia solanacearum (strain UW551)</name>
    <dbReference type="NCBI Taxonomy" id="342110"/>
    <lineage>
        <taxon>Bacteria</taxon>
        <taxon>Pseudomonadati</taxon>
        <taxon>Pseudomonadota</taxon>
        <taxon>Betaproteobacteria</taxon>
        <taxon>Burkholderiales</taxon>
        <taxon>Burkholderiaceae</taxon>
        <taxon>Ralstonia</taxon>
        <taxon>Ralstonia solanacearum species complex</taxon>
    </lineage>
</organism>
<evidence type="ECO:0000313" key="14">
    <source>
        <dbReference type="Proteomes" id="UP000005933"/>
    </source>
</evidence>
<dbReference type="InterPro" id="IPR014031">
    <property type="entry name" value="Ketoacyl_synth_C"/>
</dbReference>
<dbReference type="NCBIfam" id="NF004970">
    <property type="entry name" value="PRK06333.1"/>
    <property type="match status" value="1"/>
</dbReference>
<dbReference type="InterPro" id="IPR016039">
    <property type="entry name" value="Thiolase-like"/>
</dbReference>
<keyword evidence="7" id="KW-0275">Fatty acid biosynthesis</keyword>
<evidence type="ECO:0000259" key="12">
    <source>
        <dbReference type="PROSITE" id="PS52004"/>
    </source>
</evidence>
<proteinExistence type="inferred from homology"/>
<feature type="domain" description="Ketosynthase family 3 (KS3)" evidence="12">
    <location>
        <begin position="72"/>
        <end position="478"/>
    </location>
</feature>
<evidence type="ECO:0000256" key="8">
    <source>
        <dbReference type="ARBA" id="ARBA00023315"/>
    </source>
</evidence>
<dbReference type="EC" id="2.3.1.179" evidence="9"/>
<evidence type="ECO:0000256" key="2">
    <source>
        <dbReference type="ARBA" id="ARBA00008467"/>
    </source>
</evidence>
<dbReference type="PANTHER" id="PTHR11712">
    <property type="entry name" value="POLYKETIDE SYNTHASE-RELATED"/>
    <property type="match status" value="1"/>
</dbReference>
<evidence type="ECO:0000256" key="4">
    <source>
        <dbReference type="ARBA" id="ARBA00022679"/>
    </source>
</evidence>
<feature type="region of interest" description="Disordered" evidence="11">
    <location>
        <begin position="1"/>
        <end position="24"/>
    </location>
</feature>
<dbReference type="CDD" id="cd00834">
    <property type="entry name" value="KAS_I_II"/>
    <property type="match status" value="1"/>
</dbReference>
<dbReference type="SMART" id="SM00825">
    <property type="entry name" value="PKS_KS"/>
    <property type="match status" value="1"/>
</dbReference>
<dbReference type="SUPFAM" id="SSF53901">
    <property type="entry name" value="Thiolase-like"/>
    <property type="match status" value="2"/>
</dbReference>
<reference evidence="13 14" key="1">
    <citation type="journal article" date="2006" name="Mol. Plant Microbe Interact.">
        <title>Identification of open reading frames unique to a select agent: Ralstonia solanacearum race 3 biovar 2.</title>
        <authorList>
            <person name="Gabriel D.W."/>
            <person name="Allen C."/>
            <person name="Schell M."/>
            <person name="Denny T.P."/>
            <person name="Greenberg J.T."/>
            <person name="Duan Y.P."/>
            <person name="Flores-Cruz Z."/>
            <person name="Huang Q."/>
            <person name="Clifford J.M."/>
            <person name="Presting G."/>
            <person name="Gonzalez E.T."/>
            <person name="Reddy J."/>
            <person name="Elphinstone J."/>
            <person name="Swanson J."/>
            <person name="Yao J."/>
            <person name="Mulholland V."/>
            <person name="Liu L."/>
            <person name="Farmerie W."/>
            <person name="Patnaikuni M."/>
            <person name="Balogh B."/>
            <person name="Norman D."/>
            <person name="Alvarez A."/>
            <person name="Castillo J.A."/>
            <person name="Jones J."/>
            <person name="Saddler G."/>
            <person name="Walunas T."/>
            <person name="Zhukov A."/>
            <person name="Mikhailova N."/>
        </authorList>
    </citation>
    <scope>NUCLEOTIDE SEQUENCE [LARGE SCALE GENOMIC DNA]</scope>
    <source>
        <strain evidence="13 14">UW551</strain>
    </source>
</reference>
<keyword evidence="8 13" id="KW-0012">Acyltransferase</keyword>
<keyword evidence="5" id="KW-0276">Fatty acid metabolism</keyword>
<keyword evidence="3" id="KW-0444">Lipid biosynthesis</keyword>
<dbReference type="PANTHER" id="PTHR11712:SF336">
    <property type="entry name" value="3-OXOACYL-[ACYL-CARRIER-PROTEIN] SYNTHASE, MITOCHONDRIAL"/>
    <property type="match status" value="1"/>
</dbReference>
<name>A0AB33VDE9_RALSU</name>
<sequence length="479" mass="50383">MSSVWKSRTKKLRRSPRCNKPSTTLAPTLRRKRRFSLGIAGHRSGACPAWPGGALSVAFVADTESQESIVSRRRVVVTGLGLVSPVGNSVAEGWANLVAGKSGIATVTKFDPSNLAVHFAGEVKGFNVEDYLSAKDARQMDTFIHYGIAAGVQALKDSGLEVNEANADRAGVLVGSGIGGLPMIEDTHSTYVERGPRRISPFFVPGSIINMISGHLSIMHGLKGPNLAAVTACTTGLHSIGLAARLIQAGDADVMLAGGAESTVSPLGIGGFAAARALSTRNDDPATASRPWDKDRDGFVLGEGAGVMVLEEYESAKARGAKIYAELSGFGMSGDAFHMTAPNMDGPSRCMRNALRDAGINADQVQYLNAHGTSTPLGDKNESDAIKAAFGEHAYKVVVNSTKSMTGHLLGGAGGLESVFTVLALHHQVSPPTINIFNQDPECDLDYCANTARDMKIDVAVKNNFGFGGTNGTLVFRRL</sequence>
<evidence type="ECO:0000256" key="3">
    <source>
        <dbReference type="ARBA" id="ARBA00022516"/>
    </source>
</evidence>
<comment type="caution">
    <text evidence="13">The sequence shown here is derived from an EMBL/GenBank/DDBJ whole genome shotgun (WGS) entry which is preliminary data.</text>
</comment>
<dbReference type="Gene3D" id="3.40.47.10">
    <property type="match status" value="1"/>
</dbReference>
<evidence type="ECO:0000256" key="10">
    <source>
        <dbReference type="RuleBase" id="RU003694"/>
    </source>
</evidence>
<dbReference type="GO" id="GO:0006633">
    <property type="term" value="P:fatty acid biosynthetic process"/>
    <property type="evidence" value="ECO:0007669"/>
    <property type="project" value="UniProtKB-UniRule"/>
</dbReference>
<dbReference type="InterPro" id="IPR014030">
    <property type="entry name" value="Ketoacyl_synth_N"/>
</dbReference>
<comment type="pathway">
    <text evidence="1">Lipid metabolism; fatty acid biosynthesis.</text>
</comment>
<evidence type="ECO:0000256" key="7">
    <source>
        <dbReference type="ARBA" id="ARBA00023160"/>
    </source>
</evidence>
<evidence type="ECO:0000256" key="9">
    <source>
        <dbReference type="NCBIfam" id="TIGR03150"/>
    </source>
</evidence>
<dbReference type="NCBIfam" id="NF005589">
    <property type="entry name" value="PRK07314.1"/>
    <property type="match status" value="1"/>
</dbReference>
<dbReference type="NCBIfam" id="TIGR03150">
    <property type="entry name" value="fabF"/>
    <property type="match status" value="1"/>
</dbReference>
<dbReference type="EMBL" id="AAKL01000037">
    <property type="protein sequence ID" value="EAP72019.1"/>
    <property type="molecule type" value="Genomic_DNA"/>
</dbReference>